<protein>
    <submittedName>
        <fullName evidence="1">Uncharacterized protein</fullName>
    </submittedName>
</protein>
<sequence length="135" mass="14860">MNAGYSNSKSLLNFVACDCSHSGSKLKSYVCLPARDMRAVSPSSSAEDLCEGGLFVGMQGFYSNSDVMGSLLLLLFLFLPELEVGYCNLFLKIPESIKLAFKCNPWLGSQHHFSSPLINVLVKPLRSIVQNIMDF</sequence>
<name>A0ABV0Y5I0_9TELE</name>
<dbReference type="Proteomes" id="UP001469553">
    <property type="component" value="Unassembled WGS sequence"/>
</dbReference>
<accession>A0ABV0Y5I0</accession>
<organism evidence="1 2">
    <name type="scientific">Ameca splendens</name>
    <dbReference type="NCBI Taxonomy" id="208324"/>
    <lineage>
        <taxon>Eukaryota</taxon>
        <taxon>Metazoa</taxon>
        <taxon>Chordata</taxon>
        <taxon>Craniata</taxon>
        <taxon>Vertebrata</taxon>
        <taxon>Euteleostomi</taxon>
        <taxon>Actinopterygii</taxon>
        <taxon>Neopterygii</taxon>
        <taxon>Teleostei</taxon>
        <taxon>Neoteleostei</taxon>
        <taxon>Acanthomorphata</taxon>
        <taxon>Ovalentaria</taxon>
        <taxon>Atherinomorphae</taxon>
        <taxon>Cyprinodontiformes</taxon>
        <taxon>Goodeidae</taxon>
        <taxon>Ameca</taxon>
    </lineage>
</organism>
<dbReference type="EMBL" id="JAHRIP010021516">
    <property type="protein sequence ID" value="MEQ2288800.1"/>
    <property type="molecule type" value="Genomic_DNA"/>
</dbReference>
<reference evidence="1 2" key="1">
    <citation type="submission" date="2021-06" db="EMBL/GenBank/DDBJ databases">
        <authorList>
            <person name="Palmer J.M."/>
        </authorList>
    </citation>
    <scope>NUCLEOTIDE SEQUENCE [LARGE SCALE GENOMIC DNA]</scope>
    <source>
        <strain evidence="1 2">AS_MEX2019</strain>
        <tissue evidence="1">Muscle</tissue>
    </source>
</reference>
<evidence type="ECO:0000313" key="1">
    <source>
        <dbReference type="EMBL" id="MEQ2288800.1"/>
    </source>
</evidence>
<evidence type="ECO:0000313" key="2">
    <source>
        <dbReference type="Proteomes" id="UP001469553"/>
    </source>
</evidence>
<proteinExistence type="predicted"/>
<comment type="caution">
    <text evidence="1">The sequence shown here is derived from an EMBL/GenBank/DDBJ whole genome shotgun (WGS) entry which is preliminary data.</text>
</comment>
<gene>
    <name evidence="1" type="ORF">AMECASPLE_026458</name>
</gene>
<keyword evidence="2" id="KW-1185">Reference proteome</keyword>